<proteinExistence type="predicted"/>
<name>A0ACB7T7P8_HYAAI</name>
<keyword evidence="2" id="KW-1185">Reference proteome</keyword>
<accession>A0ACB7T7P8</accession>
<evidence type="ECO:0000313" key="2">
    <source>
        <dbReference type="Proteomes" id="UP000821845"/>
    </source>
</evidence>
<organism evidence="1 2">
    <name type="scientific">Hyalomma asiaticum</name>
    <name type="common">Tick</name>
    <dbReference type="NCBI Taxonomy" id="266040"/>
    <lineage>
        <taxon>Eukaryota</taxon>
        <taxon>Metazoa</taxon>
        <taxon>Ecdysozoa</taxon>
        <taxon>Arthropoda</taxon>
        <taxon>Chelicerata</taxon>
        <taxon>Arachnida</taxon>
        <taxon>Acari</taxon>
        <taxon>Parasitiformes</taxon>
        <taxon>Ixodida</taxon>
        <taxon>Ixodoidea</taxon>
        <taxon>Ixodidae</taxon>
        <taxon>Hyalomminae</taxon>
        <taxon>Hyalomma</taxon>
    </lineage>
</organism>
<sequence length="576" mass="62927">MASSSSQRGYDPEEMAWSTISHSGNQASAPSEPIRNENLFRLVERRSQRRKPKMLAAAAKDAHCEHLSKQQTPSTRKEKGHVQPAWKPKPLQKFHPDDFVVVLKPPYLGAQLAADLSFVLSREQNLIVASTKNAYVADRLLGDFVIKSAKGDVSLHGHLKESGEEVCRGVVTIANHETAETLKDSIQWRQGTILSIRKFGTSNKARLTFAGKVKPRTVHYNSEIITVRPYFRTVPACGVCGAVGHRADTCPNPSQDRCGLCGQQAPFVEGVRAPHECHLKCALCGGDHATNSKDCAAKYRKDTKMAAQKGAKNNSAKNPTTRQPTHVTRGDDSPRQNDVNSAQAPSSGLAEKRGGAAPPPPHGGQGNQSHFQQQEPKVQGAGDARASPIKNDKELAVVAPSVGLQRTILKAAPQAHAATVLRYPGIIAKSSGKSYGLFNASLWDYNSAEVPTIQLIEKRPHLFHGVCHGILTYALPDIFVPHYIPDWRNAYALHTLINHRYAPDDPLFGVDLNETNIRDYDTAMGQMARSVLFGTSDFVGPEAPVLNVSQLAALKDHGKDLTHMRRNSSKPFYAIT</sequence>
<reference evidence="1" key="1">
    <citation type="submission" date="2020-05" db="EMBL/GenBank/DDBJ databases">
        <title>Large-scale comparative analyses of tick genomes elucidate their genetic diversity and vector capacities.</title>
        <authorList>
            <person name="Jia N."/>
            <person name="Wang J."/>
            <person name="Shi W."/>
            <person name="Du L."/>
            <person name="Sun Y."/>
            <person name="Zhan W."/>
            <person name="Jiang J."/>
            <person name="Wang Q."/>
            <person name="Zhang B."/>
            <person name="Ji P."/>
            <person name="Sakyi L.B."/>
            <person name="Cui X."/>
            <person name="Yuan T."/>
            <person name="Jiang B."/>
            <person name="Yang W."/>
            <person name="Lam T.T.-Y."/>
            <person name="Chang Q."/>
            <person name="Ding S."/>
            <person name="Wang X."/>
            <person name="Zhu J."/>
            <person name="Ruan X."/>
            <person name="Zhao L."/>
            <person name="Wei J."/>
            <person name="Que T."/>
            <person name="Du C."/>
            <person name="Cheng J."/>
            <person name="Dai P."/>
            <person name="Han X."/>
            <person name="Huang E."/>
            <person name="Gao Y."/>
            <person name="Liu J."/>
            <person name="Shao H."/>
            <person name="Ye R."/>
            <person name="Li L."/>
            <person name="Wei W."/>
            <person name="Wang X."/>
            <person name="Wang C."/>
            <person name="Yang T."/>
            <person name="Huo Q."/>
            <person name="Li W."/>
            <person name="Guo W."/>
            <person name="Chen H."/>
            <person name="Zhou L."/>
            <person name="Ni X."/>
            <person name="Tian J."/>
            <person name="Zhou Y."/>
            <person name="Sheng Y."/>
            <person name="Liu T."/>
            <person name="Pan Y."/>
            <person name="Xia L."/>
            <person name="Li J."/>
            <person name="Zhao F."/>
            <person name="Cao W."/>
        </authorList>
    </citation>
    <scope>NUCLEOTIDE SEQUENCE</scope>
    <source>
        <strain evidence="1">Hyas-2018</strain>
    </source>
</reference>
<gene>
    <name evidence="1" type="ORF">HPB50_012717</name>
</gene>
<dbReference type="Proteomes" id="UP000821845">
    <property type="component" value="Chromosome 10"/>
</dbReference>
<comment type="caution">
    <text evidence="1">The sequence shown here is derived from an EMBL/GenBank/DDBJ whole genome shotgun (WGS) entry which is preliminary data.</text>
</comment>
<protein>
    <submittedName>
        <fullName evidence="1">Uncharacterized protein</fullName>
    </submittedName>
</protein>
<evidence type="ECO:0000313" key="1">
    <source>
        <dbReference type="EMBL" id="KAH6942955.1"/>
    </source>
</evidence>
<dbReference type="EMBL" id="CM023490">
    <property type="protein sequence ID" value="KAH6942955.1"/>
    <property type="molecule type" value="Genomic_DNA"/>
</dbReference>